<evidence type="ECO:0000313" key="6">
    <source>
        <dbReference type="Proteomes" id="UP000265520"/>
    </source>
</evidence>
<dbReference type="InterPro" id="IPR014746">
    <property type="entry name" value="Gln_synth/guanido_kin_cat_dom"/>
</dbReference>
<reference evidence="5 6" key="1">
    <citation type="journal article" date="2018" name="Front. Plant Sci.">
        <title>Red Clover (Trifolium pratense) and Zigzag Clover (T. medium) - A Picture of Genomic Similarities and Differences.</title>
        <authorList>
            <person name="Dluhosova J."/>
            <person name="Istvanek J."/>
            <person name="Nedelnik J."/>
            <person name="Repkova J."/>
        </authorList>
    </citation>
    <scope>NUCLEOTIDE SEQUENCE [LARGE SCALE GENOMIC DNA]</scope>
    <source>
        <strain evidence="6">cv. 10/8</strain>
        <tissue evidence="5">Leaf</tissue>
    </source>
</reference>
<dbReference type="GO" id="GO:0004356">
    <property type="term" value="F:glutamine synthetase activity"/>
    <property type="evidence" value="ECO:0007669"/>
    <property type="project" value="InterPro"/>
</dbReference>
<dbReference type="Proteomes" id="UP000265520">
    <property type="component" value="Unassembled WGS sequence"/>
</dbReference>
<evidence type="ECO:0000256" key="1">
    <source>
        <dbReference type="ARBA" id="ARBA00022598"/>
    </source>
</evidence>
<keyword evidence="1" id="KW-0436">Ligase</keyword>
<dbReference type="PROSITE" id="PS51987">
    <property type="entry name" value="GS_CATALYTIC"/>
    <property type="match status" value="1"/>
</dbReference>
<dbReference type="SMART" id="SM01230">
    <property type="entry name" value="Gln-synt_C"/>
    <property type="match status" value="1"/>
</dbReference>
<name>A0A392M9M6_9FABA</name>
<gene>
    <name evidence="5" type="ORF">A2U01_0003717</name>
</gene>
<sequence length="248" mass="27036">MNAGFENEFFLLKSITREGKEEWIPFDSSPYCSSSAFDAASPILREVASALHSMGIPVEQKQYALDDLGSGSHVHLSLWQNGQNVFMASDGSSKYGISTLGKEFMAGVLYNLPSILPFVAPLPISYDRLQPNTWSGAYLFWGNENKEAPLRAASPPGTPGGLVSNFEVKSFDGSANPYLGLAAIIAAGIDGLRRHLSLPEPVDKDPNPENLQRLPKSLSESLEALHKADFLEEFFSDKSLTAIKAIRK</sequence>
<feature type="domain" description="GS catalytic" evidence="4">
    <location>
        <begin position="1"/>
        <end position="248"/>
    </location>
</feature>
<evidence type="ECO:0000313" key="5">
    <source>
        <dbReference type="EMBL" id="MCH82904.1"/>
    </source>
</evidence>
<dbReference type="SUPFAM" id="SSF55931">
    <property type="entry name" value="Glutamine synthetase/guanido kinase"/>
    <property type="match status" value="1"/>
</dbReference>
<dbReference type="InterPro" id="IPR008146">
    <property type="entry name" value="Gln_synth_cat_dom"/>
</dbReference>
<dbReference type="Gene3D" id="3.30.590.10">
    <property type="entry name" value="Glutamine synthetase/guanido kinase, catalytic domain"/>
    <property type="match status" value="2"/>
</dbReference>
<dbReference type="PANTHER" id="PTHR43785:SF2">
    <property type="entry name" value="TYPE-1 GLUTAMINE SYNTHETASE 1"/>
    <property type="match status" value="1"/>
</dbReference>
<dbReference type="AlphaFoldDB" id="A0A392M9M6"/>
<organism evidence="5 6">
    <name type="scientific">Trifolium medium</name>
    <dbReference type="NCBI Taxonomy" id="97028"/>
    <lineage>
        <taxon>Eukaryota</taxon>
        <taxon>Viridiplantae</taxon>
        <taxon>Streptophyta</taxon>
        <taxon>Embryophyta</taxon>
        <taxon>Tracheophyta</taxon>
        <taxon>Spermatophyta</taxon>
        <taxon>Magnoliopsida</taxon>
        <taxon>eudicotyledons</taxon>
        <taxon>Gunneridae</taxon>
        <taxon>Pentapetalae</taxon>
        <taxon>rosids</taxon>
        <taxon>fabids</taxon>
        <taxon>Fabales</taxon>
        <taxon>Fabaceae</taxon>
        <taxon>Papilionoideae</taxon>
        <taxon>50 kb inversion clade</taxon>
        <taxon>NPAAA clade</taxon>
        <taxon>Hologalegina</taxon>
        <taxon>IRL clade</taxon>
        <taxon>Trifolieae</taxon>
        <taxon>Trifolium</taxon>
    </lineage>
</organism>
<accession>A0A392M9M6</accession>
<feature type="non-terminal residue" evidence="5">
    <location>
        <position position="248"/>
    </location>
</feature>
<comment type="similarity">
    <text evidence="2 3">Belongs to the glutamine synthetase family.</text>
</comment>
<protein>
    <submittedName>
        <fullName evidence="5">Protein fluG-like</fullName>
    </submittedName>
</protein>
<evidence type="ECO:0000256" key="2">
    <source>
        <dbReference type="PROSITE-ProRule" id="PRU01331"/>
    </source>
</evidence>
<comment type="caution">
    <text evidence="5">The sequence shown here is derived from an EMBL/GenBank/DDBJ whole genome shotgun (WGS) entry which is preliminary data.</text>
</comment>
<dbReference type="PANTHER" id="PTHR43785">
    <property type="entry name" value="GAMMA-GLUTAMYLPUTRESCINE SYNTHETASE"/>
    <property type="match status" value="1"/>
</dbReference>
<proteinExistence type="inferred from homology"/>
<dbReference type="EMBL" id="LXQA010004360">
    <property type="protein sequence ID" value="MCH82904.1"/>
    <property type="molecule type" value="Genomic_DNA"/>
</dbReference>
<dbReference type="Pfam" id="PF00120">
    <property type="entry name" value="Gln-synt_C"/>
    <property type="match status" value="1"/>
</dbReference>
<keyword evidence="6" id="KW-1185">Reference proteome</keyword>
<evidence type="ECO:0000256" key="3">
    <source>
        <dbReference type="RuleBase" id="RU000384"/>
    </source>
</evidence>
<evidence type="ECO:0000259" key="4">
    <source>
        <dbReference type="PROSITE" id="PS51987"/>
    </source>
</evidence>